<comment type="caution">
    <text evidence="1">The sequence shown here is derived from an EMBL/GenBank/DDBJ whole genome shotgun (WGS) entry which is preliminary data.</text>
</comment>
<dbReference type="Proteomes" id="UP000823941">
    <property type="component" value="Chromosome 5"/>
</dbReference>
<evidence type="ECO:0000313" key="2">
    <source>
        <dbReference type="Proteomes" id="UP000823941"/>
    </source>
</evidence>
<keyword evidence="2" id="KW-1185">Reference proteome</keyword>
<proteinExistence type="predicted"/>
<dbReference type="EMBL" id="JAHIBW010000005">
    <property type="protein sequence ID" value="KAG7310978.1"/>
    <property type="molecule type" value="Genomic_DNA"/>
</dbReference>
<reference evidence="1 2" key="1">
    <citation type="submission" date="2021-06" db="EMBL/GenBank/DDBJ databases">
        <title>A haploid diamondback moth (Plutella xylostella L.) genome assembly resolves 31 chromosomes and identifies a diamide resistance mutation.</title>
        <authorList>
            <person name="Ward C.M."/>
            <person name="Perry K.D."/>
            <person name="Baker G."/>
            <person name="Powis K."/>
            <person name="Heckel D.G."/>
            <person name="Baxter S.W."/>
        </authorList>
    </citation>
    <scope>NUCLEOTIDE SEQUENCE [LARGE SCALE GENOMIC DNA]</scope>
    <source>
        <strain evidence="1 2">LV</strain>
        <tissue evidence="1">Single pupa</tissue>
    </source>
</reference>
<organism evidence="1 2">
    <name type="scientific">Plutella xylostella</name>
    <name type="common">Diamondback moth</name>
    <name type="synonym">Plutella maculipennis</name>
    <dbReference type="NCBI Taxonomy" id="51655"/>
    <lineage>
        <taxon>Eukaryota</taxon>
        <taxon>Metazoa</taxon>
        <taxon>Ecdysozoa</taxon>
        <taxon>Arthropoda</taxon>
        <taxon>Hexapoda</taxon>
        <taxon>Insecta</taxon>
        <taxon>Pterygota</taxon>
        <taxon>Neoptera</taxon>
        <taxon>Endopterygota</taxon>
        <taxon>Lepidoptera</taxon>
        <taxon>Glossata</taxon>
        <taxon>Ditrysia</taxon>
        <taxon>Yponomeutoidea</taxon>
        <taxon>Plutellidae</taxon>
        <taxon>Plutella</taxon>
    </lineage>
</organism>
<evidence type="ECO:0000313" key="1">
    <source>
        <dbReference type="EMBL" id="KAG7310978.1"/>
    </source>
</evidence>
<accession>A0ABQ7R0Z7</accession>
<protein>
    <submittedName>
        <fullName evidence="1">Uncharacterized protein</fullName>
    </submittedName>
</protein>
<sequence>MDIVLICVRSTSVGGGPAAAMARRGDCAGGARPLVGAATCPAPPAPPAAPLFTSHTLTTHSCGL</sequence>
<name>A0ABQ7R0Z7_PLUXY</name>
<gene>
    <name evidence="1" type="ORF">JYU34_003829</name>
</gene>